<keyword evidence="2" id="KW-1185">Reference proteome</keyword>
<dbReference type="InterPro" id="IPR053270">
    <property type="entry name" value="Fv1_restriction_factor"/>
</dbReference>
<dbReference type="EMBL" id="JABWUV010000028">
    <property type="protein sequence ID" value="KAF6274947.1"/>
    <property type="molecule type" value="Genomic_DNA"/>
</dbReference>
<name>A0A7J7RFZ7_MYOMY</name>
<dbReference type="VEuPathDB" id="HostDB:LOC118649264"/>
<sequence>MAENNMGPAHRYYTFTELLAIAQHFKQKPEEHMIAWILRVYDQGGLALALNSQELALLGNLTSDTIFNCLCKGLQGSRKALLTWLLQAWRQYWPSILHIGMPFLSCVIMEHCILLVRLMGMLEWIYHEPASEQAPKPTPEDMPFTQNLHQHLLAQAVPHLQQSLVNLPLKDMTVLKVVMAISRLKP</sequence>
<reference evidence="1 2" key="1">
    <citation type="journal article" date="2020" name="Nature">
        <title>Six reference-quality genomes reveal evolution of bat adaptations.</title>
        <authorList>
            <person name="Jebb D."/>
            <person name="Huang Z."/>
            <person name="Pippel M."/>
            <person name="Hughes G.M."/>
            <person name="Lavrichenko K."/>
            <person name="Devanna P."/>
            <person name="Winkler S."/>
            <person name="Jermiin L.S."/>
            <person name="Skirmuntt E.C."/>
            <person name="Katzourakis A."/>
            <person name="Burkitt-Gray L."/>
            <person name="Ray D.A."/>
            <person name="Sullivan K.A.M."/>
            <person name="Roscito J.G."/>
            <person name="Kirilenko B.M."/>
            <person name="Davalos L.M."/>
            <person name="Corthals A.P."/>
            <person name="Power M.L."/>
            <person name="Jones G."/>
            <person name="Ransome R.D."/>
            <person name="Dechmann D.K.N."/>
            <person name="Locatelli A.G."/>
            <person name="Puechmaille S.J."/>
            <person name="Fedrigo O."/>
            <person name="Jarvis E.D."/>
            <person name="Hiller M."/>
            <person name="Vernes S.C."/>
            <person name="Myers E.W."/>
            <person name="Teeling E.C."/>
        </authorList>
    </citation>
    <scope>NUCLEOTIDE SEQUENCE [LARGE SCALE GENOMIC DNA]</scope>
    <source>
        <strain evidence="1">MMyoMyo1</strain>
        <tissue evidence="1">Flight muscle</tissue>
    </source>
</reference>
<dbReference type="Proteomes" id="UP000527355">
    <property type="component" value="Unassembled WGS sequence"/>
</dbReference>
<gene>
    <name evidence="1" type="ORF">mMyoMyo1_010358</name>
</gene>
<evidence type="ECO:0000313" key="2">
    <source>
        <dbReference type="Proteomes" id="UP000527355"/>
    </source>
</evidence>
<comment type="caution">
    <text evidence="1">The sequence shown here is derived from an EMBL/GenBank/DDBJ whole genome shotgun (WGS) entry which is preliminary data.</text>
</comment>
<dbReference type="PANTHER" id="PTHR48195">
    <property type="entry name" value="FRIEND VIRUS SUSCEPTIBILITY PROTEIN 1"/>
    <property type="match status" value="1"/>
</dbReference>
<dbReference type="GO" id="GO:0005794">
    <property type="term" value="C:Golgi apparatus"/>
    <property type="evidence" value="ECO:0007669"/>
    <property type="project" value="TreeGrafter"/>
</dbReference>
<protein>
    <submittedName>
        <fullName evidence="1">Uncharacterized protein</fullName>
    </submittedName>
</protein>
<organism evidence="1 2">
    <name type="scientific">Myotis myotis</name>
    <name type="common">Greater mouse-eared bat</name>
    <name type="synonym">Vespertilio myotis</name>
    <dbReference type="NCBI Taxonomy" id="51298"/>
    <lineage>
        <taxon>Eukaryota</taxon>
        <taxon>Metazoa</taxon>
        <taxon>Chordata</taxon>
        <taxon>Craniata</taxon>
        <taxon>Vertebrata</taxon>
        <taxon>Euteleostomi</taxon>
        <taxon>Mammalia</taxon>
        <taxon>Eutheria</taxon>
        <taxon>Laurasiatheria</taxon>
        <taxon>Chiroptera</taxon>
        <taxon>Yangochiroptera</taxon>
        <taxon>Vespertilionidae</taxon>
        <taxon>Myotis</taxon>
    </lineage>
</organism>
<dbReference type="PANTHER" id="PTHR48195:SF1">
    <property type="entry name" value="RIKEN CDNA 2410002F23 GENE"/>
    <property type="match status" value="1"/>
</dbReference>
<dbReference type="GO" id="GO:0009615">
    <property type="term" value="P:response to virus"/>
    <property type="evidence" value="ECO:0007669"/>
    <property type="project" value="TreeGrafter"/>
</dbReference>
<evidence type="ECO:0000313" key="1">
    <source>
        <dbReference type="EMBL" id="KAF6274947.1"/>
    </source>
</evidence>
<dbReference type="OrthoDB" id="9909099at2759"/>
<accession>A0A7J7RFZ7</accession>
<dbReference type="AlphaFoldDB" id="A0A7J7RFZ7"/>
<proteinExistence type="predicted"/>